<dbReference type="GO" id="GO:0017004">
    <property type="term" value="P:cytochrome complex assembly"/>
    <property type="evidence" value="ECO:0007669"/>
    <property type="project" value="UniProtKB-KW"/>
</dbReference>
<accession>A0A931I1R6</accession>
<keyword evidence="9 12" id="KW-0201">Cytochrome c-type biogenesis</keyword>
<comment type="subcellular location">
    <subcellularLocation>
        <location evidence="2">Cell inner membrane</location>
        <topology evidence="2">Multi-pass membrane protein</topology>
    </subcellularLocation>
</comment>
<evidence type="ECO:0000256" key="2">
    <source>
        <dbReference type="ARBA" id="ARBA00004429"/>
    </source>
</evidence>
<evidence type="ECO:0000313" key="14">
    <source>
        <dbReference type="EMBL" id="MBH0237829.1"/>
    </source>
</evidence>
<feature type="transmembrane region" description="Helical" evidence="13">
    <location>
        <begin position="58"/>
        <end position="79"/>
    </location>
</feature>
<dbReference type="NCBIfam" id="TIGR01190">
    <property type="entry name" value="ccmB"/>
    <property type="match status" value="1"/>
</dbReference>
<dbReference type="Pfam" id="PF03379">
    <property type="entry name" value="CcmB"/>
    <property type="match status" value="1"/>
</dbReference>
<keyword evidence="5 12" id="KW-0813">Transport</keyword>
<evidence type="ECO:0000256" key="12">
    <source>
        <dbReference type="PIRNR" id="PIRNR002764"/>
    </source>
</evidence>
<dbReference type="Proteomes" id="UP000631694">
    <property type="component" value="Unassembled WGS sequence"/>
</dbReference>
<dbReference type="PRINTS" id="PR01414">
    <property type="entry name" value="CCMBBIOGNSIS"/>
</dbReference>
<evidence type="ECO:0000313" key="15">
    <source>
        <dbReference type="Proteomes" id="UP000631694"/>
    </source>
</evidence>
<evidence type="ECO:0000256" key="11">
    <source>
        <dbReference type="ARBA" id="ARBA00023136"/>
    </source>
</evidence>
<evidence type="ECO:0000256" key="8">
    <source>
        <dbReference type="ARBA" id="ARBA00022692"/>
    </source>
</evidence>
<evidence type="ECO:0000256" key="5">
    <source>
        <dbReference type="ARBA" id="ARBA00022448"/>
    </source>
</evidence>
<feature type="transmembrane region" description="Helical" evidence="13">
    <location>
        <begin position="139"/>
        <end position="165"/>
    </location>
</feature>
<keyword evidence="11 12" id="KW-0472">Membrane</keyword>
<dbReference type="InterPro" id="IPR003544">
    <property type="entry name" value="Cyt_c_biogenesis_CcmB"/>
</dbReference>
<reference evidence="14" key="1">
    <citation type="submission" date="2020-12" db="EMBL/GenBank/DDBJ databases">
        <title>Methylobrevis albus sp. nov., isolated from fresh water lack sediment.</title>
        <authorList>
            <person name="Zou Q."/>
        </authorList>
    </citation>
    <scope>NUCLEOTIDE SEQUENCE</scope>
    <source>
        <strain evidence="14">L22</strain>
    </source>
</reference>
<dbReference type="InterPro" id="IPR026031">
    <property type="entry name" value="Cyt_c_CcmB_bac"/>
</dbReference>
<feature type="transmembrane region" description="Helical" evidence="13">
    <location>
        <begin position="26"/>
        <end position="52"/>
    </location>
</feature>
<evidence type="ECO:0000256" key="6">
    <source>
        <dbReference type="ARBA" id="ARBA00022475"/>
    </source>
</evidence>
<gene>
    <name evidence="14" type="primary">ccmB</name>
    <name evidence="14" type="ORF">I5731_08350</name>
</gene>
<protein>
    <recommendedName>
        <fullName evidence="4 12">Heme exporter protein B</fullName>
    </recommendedName>
</protein>
<feature type="transmembrane region" description="Helical" evidence="13">
    <location>
        <begin position="111"/>
        <end position="133"/>
    </location>
</feature>
<dbReference type="GO" id="GO:1903607">
    <property type="term" value="P:cytochrome c biosynthetic process"/>
    <property type="evidence" value="ECO:0007669"/>
    <property type="project" value="TreeGrafter"/>
</dbReference>
<dbReference type="EMBL" id="JADZLT010000049">
    <property type="protein sequence ID" value="MBH0237829.1"/>
    <property type="molecule type" value="Genomic_DNA"/>
</dbReference>
<dbReference type="GO" id="GO:0005886">
    <property type="term" value="C:plasma membrane"/>
    <property type="evidence" value="ECO:0007669"/>
    <property type="project" value="UniProtKB-SubCell"/>
</dbReference>
<dbReference type="PANTHER" id="PTHR30070">
    <property type="entry name" value="HEME EXPORTER PROTEIN B"/>
    <property type="match status" value="1"/>
</dbReference>
<keyword evidence="6 12" id="KW-1003">Cell membrane</keyword>
<evidence type="ECO:0000256" key="7">
    <source>
        <dbReference type="ARBA" id="ARBA00022519"/>
    </source>
</evidence>
<keyword evidence="15" id="KW-1185">Reference proteome</keyword>
<comment type="caution">
    <text evidence="14">The sequence shown here is derived from an EMBL/GenBank/DDBJ whole genome shotgun (WGS) entry which is preliminary data.</text>
</comment>
<evidence type="ECO:0000256" key="9">
    <source>
        <dbReference type="ARBA" id="ARBA00022748"/>
    </source>
</evidence>
<keyword evidence="7 12" id="KW-0997">Cell inner membrane</keyword>
<dbReference type="PANTHER" id="PTHR30070:SF1">
    <property type="entry name" value="CYTOCHROME C BIOGENESIS B-RELATED"/>
    <property type="match status" value="1"/>
</dbReference>
<keyword evidence="8 13" id="KW-0812">Transmembrane</keyword>
<dbReference type="AlphaFoldDB" id="A0A931I1R6"/>
<keyword evidence="10 13" id="KW-1133">Transmembrane helix</keyword>
<comment type="function">
    <text evidence="1 12">Required for the export of heme to the periplasm for the biogenesis of c-type cytochromes.</text>
</comment>
<sequence length="234" mass="24023">MSDAPTERAAPLLAPLAALYRRELRLAVRIGGGGFMGVLFFLIVVTVFPFAVGPDMNLLARLGPAVLWIAALLATLLGLDRLFEADRDDGALDIIVGSGQPLELVVLVKCLAHWTATGLPLVLATPFFALFLAMEPLVIGATMLTLAVGTPALTFIGAIGAGLTVSLRRGGLLLAVLVLPFAVPVLIFGVSAAGAPALDPAPFATPFLLLCALTLATLVLAPIAAAAALRSGLD</sequence>
<dbReference type="PIRSF" id="PIRSF002764">
    <property type="entry name" value="CcmB"/>
    <property type="match status" value="1"/>
</dbReference>
<feature type="transmembrane region" description="Helical" evidence="13">
    <location>
        <begin position="172"/>
        <end position="195"/>
    </location>
</feature>
<dbReference type="RefSeq" id="WP_197310900.1">
    <property type="nucleotide sequence ID" value="NZ_JADZLT010000049.1"/>
</dbReference>
<evidence type="ECO:0000256" key="1">
    <source>
        <dbReference type="ARBA" id="ARBA00002442"/>
    </source>
</evidence>
<proteinExistence type="inferred from homology"/>
<dbReference type="GO" id="GO:0015232">
    <property type="term" value="F:heme transmembrane transporter activity"/>
    <property type="evidence" value="ECO:0007669"/>
    <property type="project" value="InterPro"/>
</dbReference>
<evidence type="ECO:0000256" key="13">
    <source>
        <dbReference type="SAM" id="Phobius"/>
    </source>
</evidence>
<evidence type="ECO:0000256" key="3">
    <source>
        <dbReference type="ARBA" id="ARBA00010544"/>
    </source>
</evidence>
<evidence type="ECO:0000256" key="10">
    <source>
        <dbReference type="ARBA" id="ARBA00022989"/>
    </source>
</evidence>
<feature type="transmembrane region" description="Helical" evidence="13">
    <location>
        <begin position="207"/>
        <end position="229"/>
    </location>
</feature>
<comment type="similarity">
    <text evidence="3 12">Belongs to the CcmB/CycW/HelB family.</text>
</comment>
<organism evidence="14 15">
    <name type="scientific">Methylobrevis albus</name>
    <dbReference type="NCBI Taxonomy" id="2793297"/>
    <lineage>
        <taxon>Bacteria</taxon>
        <taxon>Pseudomonadati</taxon>
        <taxon>Pseudomonadota</taxon>
        <taxon>Alphaproteobacteria</taxon>
        <taxon>Hyphomicrobiales</taxon>
        <taxon>Pleomorphomonadaceae</taxon>
        <taxon>Methylobrevis</taxon>
    </lineage>
</organism>
<name>A0A931I1R6_9HYPH</name>
<evidence type="ECO:0000256" key="4">
    <source>
        <dbReference type="ARBA" id="ARBA00016452"/>
    </source>
</evidence>